<evidence type="ECO:0000259" key="2">
    <source>
        <dbReference type="Pfam" id="PF13392"/>
    </source>
</evidence>
<dbReference type="InterPro" id="IPR044930">
    <property type="entry name" value="Homing_endonuclease_His-Me"/>
</dbReference>
<dbReference type="InterPro" id="IPR025246">
    <property type="entry name" value="IS30-like_HTH"/>
</dbReference>
<dbReference type="Proteomes" id="UP001597083">
    <property type="component" value="Unassembled WGS sequence"/>
</dbReference>
<feature type="domain" description="HNH nuclease" evidence="2">
    <location>
        <begin position="77"/>
        <end position="117"/>
    </location>
</feature>
<evidence type="ECO:0000313" key="5">
    <source>
        <dbReference type="Proteomes" id="UP001597083"/>
    </source>
</evidence>
<comment type="caution">
    <text evidence="4">The sequence shown here is derived from an EMBL/GenBank/DDBJ whole genome shotgun (WGS) entry which is preliminary data.</text>
</comment>
<evidence type="ECO:0000259" key="3">
    <source>
        <dbReference type="Pfam" id="PF13936"/>
    </source>
</evidence>
<protein>
    <submittedName>
        <fullName evidence="4">Helix-turn-helix domain-containing protein</fullName>
    </submittedName>
</protein>
<accession>A0ABW3CRV0</accession>
<proteinExistence type="predicted"/>
<dbReference type="CDD" id="cd00569">
    <property type="entry name" value="HTH_Hin_like"/>
    <property type="match status" value="1"/>
</dbReference>
<dbReference type="Pfam" id="PF13936">
    <property type="entry name" value="HTH_38"/>
    <property type="match status" value="1"/>
</dbReference>
<keyword evidence="5" id="KW-1185">Reference proteome</keyword>
<dbReference type="InterPro" id="IPR003615">
    <property type="entry name" value="HNH_nuc"/>
</dbReference>
<dbReference type="SUPFAM" id="SSF54060">
    <property type="entry name" value="His-Me finger endonucleases"/>
    <property type="match status" value="1"/>
</dbReference>
<dbReference type="EMBL" id="JBHTIR010004207">
    <property type="protein sequence ID" value="MFD0856650.1"/>
    <property type="molecule type" value="Genomic_DNA"/>
</dbReference>
<dbReference type="Gene3D" id="3.90.75.10">
    <property type="entry name" value="Homing Intron 3 (I-ppo) Encoded Endonuclease, Chain A"/>
    <property type="match status" value="1"/>
</dbReference>
<feature type="region of interest" description="Disordered" evidence="1">
    <location>
        <begin position="188"/>
        <end position="210"/>
    </location>
</feature>
<evidence type="ECO:0000313" key="4">
    <source>
        <dbReference type="EMBL" id="MFD0856650.1"/>
    </source>
</evidence>
<sequence length="210" mass="23661">MRQRPVTGRDDGGSQRDEEGHVSFFSLRRGTVRTFEERFWSKVAIGGPDDCWEWQRSRRSDGYGQFRVKVGQSPQRTHRVAWMLTYGDAGMLSVLHRCDNPPCCNPGHLFLGTIGDNVDDMMAKGRGSGPRPENIGALVELVRRLSDDDILQARREHAMGISCRSIARRLGVHHTTISRLIRGDHWSSYQPGSADENSTENSVQSLRRVG</sequence>
<gene>
    <name evidence="4" type="ORF">ACFQ07_30745</name>
</gene>
<dbReference type="InterPro" id="IPR044925">
    <property type="entry name" value="His-Me_finger_sf"/>
</dbReference>
<feature type="domain" description="Transposase IS30-like HTH" evidence="3">
    <location>
        <begin position="143"/>
        <end position="182"/>
    </location>
</feature>
<reference evidence="5" key="1">
    <citation type="journal article" date="2019" name="Int. J. Syst. Evol. Microbiol.">
        <title>The Global Catalogue of Microorganisms (GCM) 10K type strain sequencing project: providing services to taxonomists for standard genome sequencing and annotation.</title>
        <authorList>
            <consortium name="The Broad Institute Genomics Platform"/>
            <consortium name="The Broad Institute Genome Sequencing Center for Infectious Disease"/>
            <person name="Wu L."/>
            <person name="Ma J."/>
        </authorList>
    </citation>
    <scope>NUCLEOTIDE SEQUENCE [LARGE SCALE GENOMIC DNA]</scope>
    <source>
        <strain evidence="5">JCM 31696</strain>
    </source>
</reference>
<dbReference type="Pfam" id="PF13392">
    <property type="entry name" value="HNH_3"/>
    <property type="match status" value="1"/>
</dbReference>
<organism evidence="4 5">
    <name type="scientific">Actinomadura adrarensis</name>
    <dbReference type="NCBI Taxonomy" id="1819600"/>
    <lineage>
        <taxon>Bacteria</taxon>
        <taxon>Bacillati</taxon>
        <taxon>Actinomycetota</taxon>
        <taxon>Actinomycetes</taxon>
        <taxon>Streptosporangiales</taxon>
        <taxon>Thermomonosporaceae</taxon>
        <taxon>Actinomadura</taxon>
    </lineage>
</organism>
<evidence type="ECO:0000256" key="1">
    <source>
        <dbReference type="SAM" id="MobiDB-lite"/>
    </source>
</evidence>
<name>A0ABW3CRV0_9ACTN</name>